<feature type="domain" description="EGF-like" evidence="15">
    <location>
        <begin position="41"/>
        <end position="80"/>
    </location>
</feature>
<feature type="domain" description="G-protein coupled receptors family 3 profile" evidence="16">
    <location>
        <begin position="701"/>
        <end position="969"/>
    </location>
</feature>
<keyword evidence="3 13" id="KW-0245">EGF-like domain</keyword>
<evidence type="ECO:0000256" key="9">
    <source>
        <dbReference type="ARBA" id="ARBA00023157"/>
    </source>
</evidence>
<dbReference type="CDD" id="cd13953">
    <property type="entry name" value="7tm_classC_mGluR-like"/>
    <property type="match status" value="1"/>
</dbReference>
<dbReference type="InterPro" id="IPR050726">
    <property type="entry name" value="mGluR"/>
</dbReference>
<evidence type="ECO:0000256" key="14">
    <source>
        <dbReference type="SAM" id="Phobius"/>
    </source>
</evidence>
<dbReference type="InterPro" id="IPR026823">
    <property type="entry name" value="cEGF"/>
</dbReference>
<dbReference type="CDD" id="cd00054">
    <property type="entry name" value="EGF_CA"/>
    <property type="match status" value="2"/>
</dbReference>
<keyword evidence="4 14" id="KW-0812">Transmembrane</keyword>
<evidence type="ECO:0000256" key="1">
    <source>
        <dbReference type="ARBA" id="ARBA00004651"/>
    </source>
</evidence>
<dbReference type="InterPro" id="IPR001828">
    <property type="entry name" value="ANF_lig-bd_rcpt"/>
</dbReference>
<evidence type="ECO:0000259" key="15">
    <source>
        <dbReference type="PROSITE" id="PS50026"/>
    </source>
</evidence>
<dbReference type="SUPFAM" id="SSF53822">
    <property type="entry name" value="Periplasmic binding protein-like I"/>
    <property type="match status" value="1"/>
</dbReference>
<dbReference type="InterPro" id="IPR017979">
    <property type="entry name" value="GPCR_3_CS"/>
</dbReference>
<dbReference type="PROSITE" id="PS00010">
    <property type="entry name" value="ASX_HYDROXYL"/>
    <property type="match status" value="2"/>
</dbReference>
<evidence type="ECO:0000256" key="5">
    <source>
        <dbReference type="ARBA" id="ARBA00022737"/>
    </source>
</evidence>
<name>A0ABN8NWL5_9CNID</name>
<evidence type="ECO:0000256" key="12">
    <source>
        <dbReference type="ARBA" id="ARBA00023224"/>
    </source>
</evidence>
<dbReference type="InterPro" id="IPR018097">
    <property type="entry name" value="EGF_Ca-bd_CS"/>
</dbReference>
<comment type="caution">
    <text evidence="17">The sequence shown here is derived from an EMBL/GenBank/DDBJ whole genome shotgun (WGS) entry which is preliminary data.</text>
</comment>
<evidence type="ECO:0000256" key="8">
    <source>
        <dbReference type="ARBA" id="ARBA00023136"/>
    </source>
</evidence>
<dbReference type="Gene3D" id="2.10.25.10">
    <property type="entry name" value="Laminin"/>
    <property type="match status" value="2"/>
</dbReference>
<keyword evidence="7" id="KW-0297">G-protein coupled receptor</keyword>
<dbReference type="InterPro" id="IPR000742">
    <property type="entry name" value="EGF"/>
</dbReference>
<evidence type="ECO:0000313" key="17">
    <source>
        <dbReference type="EMBL" id="CAH3124981.1"/>
    </source>
</evidence>
<feature type="transmembrane region" description="Helical" evidence="14">
    <location>
        <begin position="923"/>
        <end position="946"/>
    </location>
</feature>
<dbReference type="InterPro" id="IPR000337">
    <property type="entry name" value="GPCR_3"/>
</dbReference>
<dbReference type="Pfam" id="PF07562">
    <property type="entry name" value="NCD3G"/>
    <property type="match status" value="1"/>
</dbReference>
<keyword evidence="6 14" id="KW-1133">Transmembrane helix</keyword>
<dbReference type="Pfam" id="PF00003">
    <property type="entry name" value="7tm_3"/>
    <property type="match status" value="1"/>
</dbReference>
<dbReference type="InterPro" id="IPR001881">
    <property type="entry name" value="EGF-like_Ca-bd_dom"/>
</dbReference>
<comment type="caution">
    <text evidence="13">Lacks conserved residue(s) required for the propagation of feature annotation.</text>
</comment>
<feature type="transmembrane region" description="Helical" evidence="14">
    <location>
        <begin position="861"/>
        <end position="885"/>
    </location>
</feature>
<evidence type="ECO:0000256" key="7">
    <source>
        <dbReference type="ARBA" id="ARBA00023040"/>
    </source>
</evidence>
<feature type="transmembrane region" description="Helical" evidence="14">
    <location>
        <begin position="703"/>
        <end position="727"/>
    </location>
</feature>
<dbReference type="SMART" id="SM00179">
    <property type="entry name" value="EGF_CA"/>
    <property type="match status" value="2"/>
</dbReference>
<dbReference type="InterPro" id="IPR011500">
    <property type="entry name" value="GPCR_3_9-Cys_dom"/>
</dbReference>
<evidence type="ECO:0000256" key="13">
    <source>
        <dbReference type="PROSITE-ProRule" id="PRU00076"/>
    </source>
</evidence>
<dbReference type="EMBL" id="CALNXK010000040">
    <property type="protein sequence ID" value="CAH3124981.1"/>
    <property type="molecule type" value="Genomic_DNA"/>
</dbReference>
<evidence type="ECO:0000256" key="11">
    <source>
        <dbReference type="ARBA" id="ARBA00023180"/>
    </source>
</evidence>
<keyword evidence="12" id="KW-0807">Transducer</keyword>
<keyword evidence="9" id="KW-1015">Disulfide bond</keyword>
<dbReference type="PROSITE" id="PS50259">
    <property type="entry name" value="G_PROTEIN_RECEP_F3_4"/>
    <property type="match status" value="1"/>
</dbReference>
<comment type="subcellular location">
    <subcellularLocation>
        <location evidence="1">Cell membrane</location>
        <topology evidence="1">Multi-pass membrane protein</topology>
    </subcellularLocation>
</comment>
<dbReference type="InterPro" id="IPR038550">
    <property type="entry name" value="GPCR_3_9-Cys_sf"/>
</dbReference>
<keyword evidence="11" id="KW-0325">Glycoprotein</keyword>
<feature type="transmembrane region" description="Helical" evidence="14">
    <location>
        <begin position="897"/>
        <end position="917"/>
    </location>
</feature>
<dbReference type="Pfam" id="PF12662">
    <property type="entry name" value="cEGF"/>
    <property type="match status" value="1"/>
</dbReference>
<dbReference type="PROSITE" id="PS00981">
    <property type="entry name" value="G_PROTEIN_RECEP_F3_3"/>
    <property type="match status" value="1"/>
</dbReference>
<feature type="transmembrane region" description="Helical" evidence="14">
    <location>
        <begin position="770"/>
        <end position="786"/>
    </location>
</feature>
<dbReference type="InterPro" id="IPR000152">
    <property type="entry name" value="EGF-type_Asp/Asn_hydroxyl_site"/>
</dbReference>
<dbReference type="SUPFAM" id="SSF57196">
    <property type="entry name" value="EGF/Laminin"/>
    <property type="match status" value="2"/>
</dbReference>
<keyword evidence="2" id="KW-1003">Cell membrane</keyword>
<accession>A0ABN8NWL5</accession>
<protein>
    <recommendedName>
        <fullName evidence="19">G-protein coupled receptors family 3 profile domain-containing protein</fullName>
    </recommendedName>
</protein>
<feature type="transmembrane region" description="Helical" evidence="14">
    <location>
        <begin position="816"/>
        <end position="835"/>
    </location>
</feature>
<dbReference type="Proteomes" id="UP001159405">
    <property type="component" value="Unassembled WGS sequence"/>
</dbReference>
<dbReference type="PRINTS" id="PR00248">
    <property type="entry name" value="GPCRMGR"/>
</dbReference>
<dbReference type="PROSITE" id="PS50026">
    <property type="entry name" value="EGF_3"/>
    <property type="match status" value="1"/>
</dbReference>
<evidence type="ECO:0000256" key="4">
    <source>
        <dbReference type="ARBA" id="ARBA00022692"/>
    </source>
</evidence>
<keyword evidence="10" id="KW-0675">Receptor</keyword>
<evidence type="ECO:0000256" key="6">
    <source>
        <dbReference type="ARBA" id="ARBA00022989"/>
    </source>
</evidence>
<evidence type="ECO:0000256" key="3">
    <source>
        <dbReference type="ARBA" id="ARBA00022536"/>
    </source>
</evidence>
<dbReference type="SMART" id="SM00181">
    <property type="entry name" value="EGF"/>
    <property type="match status" value="2"/>
</dbReference>
<dbReference type="Pfam" id="PF01094">
    <property type="entry name" value="ANF_receptor"/>
    <property type="match status" value="1"/>
</dbReference>
<dbReference type="PROSITE" id="PS01187">
    <property type="entry name" value="EGF_CA"/>
    <property type="match status" value="1"/>
</dbReference>
<keyword evidence="8 14" id="KW-0472">Membrane</keyword>
<evidence type="ECO:0000256" key="10">
    <source>
        <dbReference type="ARBA" id="ARBA00023170"/>
    </source>
</evidence>
<organism evidence="17 18">
    <name type="scientific">Porites lobata</name>
    <dbReference type="NCBI Taxonomy" id="104759"/>
    <lineage>
        <taxon>Eukaryota</taxon>
        <taxon>Metazoa</taxon>
        <taxon>Cnidaria</taxon>
        <taxon>Anthozoa</taxon>
        <taxon>Hexacorallia</taxon>
        <taxon>Scleractinia</taxon>
        <taxon>Fungiina</taxon>
        <taxon>Poritidae</taxon>
        <taxon>Porites</taxon>
    </lineage>
</organism>
<proteinExistence type="predicted"/>
<reference evidence="17 18" key="1">
    <citation type="submission" date="2022-05" db="EMBL/GenBank/DDBJ databases">
        <authorList>
            <consortium name="Genoscope - CEA"/>
            <person name="William W."/>
        </authorList>
    </citation>
    <scope>NUCLEOTIDE SEQUENCE [LARGE SCALE GENOMIC DNA]</scope>
</reference>
<gene>
    <name evidence="17" type="ORF">PLOB_00031524</name>
</gene>
<keyword evidence="18" id="KW-1185">Reference proteome</keyword>
<dbReference type="InterPro" id="IPR028082">
    <property type="entry name" value="Peripla_BP_I"/>
</dbReference>
<dbReference type="Gene3D" id="3.40.50.2300">
    <property type="match status" value="2"/>
</dbReference>
<feature type="non-terminal residue" evidence="17">
    <location>
        <position position="984"/>
    </location>
</feature>
<evidence type="ECO:0000313" key="18">
    <source>
        <dbReference type="Proteomes" id="UP001159405"/>
    </source>
</evidence>
<dbReference type="PANTHER" id="PTHR24060">
    <property type="entry name" value="METABOTROPIC GLUTAMATE RECEPTOR"/>
    <property type="match status" value="1"/>
</dbReference>
<dbReference type="InterPro" id="IPR017978">
    <property type="entry name" value="GPCR_3_C"/>
</dbReference>
<dbReference type="PROSITE" id="PS01186">
    <property type="entry name" value="EGF_2"/>
    <property type="match status" value="1"/>
</dbReference>
<sequence>KDECALANSGCQHTCTNTDGSYKCSCYSGYQLKPDGLTCQDIDECTEGSAMCDTLSTTCRNLIPSYDCNCKEGYKGKRKTEEEQIECEGEWEYLGMVKKDASTPRLLANHTRPMKWRKNIMLSCILRPPLFMLLFLPLTSSNDGYRNYKDGDVIIGGLLDIHYYGTSDQCTELFTTGLGYAEATIFTIEKINKNSTILPNVTIGYDLRDYCGSNAQAMKMAYDLMFICSGDPVHMSNQNISISSTGYVKETKTKTISALVGPADSGSAVLVGSLLQVFGIPAFSQSATSDELSSQMYKDFFRTVPPDKWQAEVIADILELFNWTYVAAVGLDDSYGQNGISALEKESYNRKTFCIAFSEYIPRLGHWDKTKQTVLKIKRRSEVAVIIIWLYGGYGRAFFAEATAQNLEGKTWILSDALTAGEAVFLDPHLTILNGSLGVRPRDYPTPEFEEHLKTITPAKSIERGADWWEEFWRLQFNCSALKSNDSGVAPCEANLTLHHALHKIRGSFVSYLIDAVYAIAHALDNIYRCSLTIHSAGKRGKCPPVKPTVKGRDLEKYLRNISFDGLTGKVRFDKFGDPLGASYAIINFQLDSTTDGARKNILVGAWDKENTPKLKVDLSRLRWRTPFTPLSSCSSECLPGTRREITSPCCWECIKCPMGTVSTKVGSTSCTKCDPETKSNEGRSKCEKLPIINITHSNVSGITITVVASMGYIFILLVGGTYIKFFNTPVVKASNREISFLLLFGISALFILAVLELSEPSHSLCNATFFWRYFGLNLCITVLFLKTMRIASVFEVDKVAQLFTPCYKTLTRQGIFLSGMNLGFICLLALWIFLDPPRRNKVIRVDEYIFLACKPFDTNLGLALFIAVCAYMLIVAFLCTYYAFKARRIPENFNETKYIGFSMYILLLSSLTYYPVLFAFESWYVTIVSCTTTLVTSFGMLGCMFGPRIYILFFQSQQNTIENVRSQVMNFSFSNVTATRVLP</sequence>
<keyword evidence="5" id="KW-0677">Repeat</keyword>
<evidence type="ECO:0000256" key="2">
    <source>
        <dbReference type="ARBA" id="ARBA00022475"/>
    </source>
</evidence>
<feature type="non-terminal residue" evidence="17">
    <location>
        <position position="1"/>
    </location>
</feature>
<evidence type="ECO:0008006" key="19">
    <source>
        <dbReference type="Google" id="ProtNLM"/>
    </source>
</evidence>
<feature type="transmembrane region" description="Helical" evidence="14">
    <location>
        <begin position="739"/>
        <end position="758"/>
    </location>
</feature>
<dbReference type="Gene3D" id="2.10.50.30">
    <property type="entry name" value="GPCR, family 3, nine cysteines domain"/>
    <property type="match status" value="1"/>
</dbReference>
<evidence type="ECO:0000259" key="16">
    <source>
        <dbReference type="PROSITE" id="PS50259"/>
    </source>
</evidence>